<keyword evidence="11" id="KW-1185">Reference proteome</keyword>
<evidence type="ECO:0000259" key="9">
    <source>
        <dbReference type="SMART" id="SM00977"/>
    </source>
</evidence>
<dbReference type="CDD" id="cd01992">
    <property type="entry name" value="TilS_N"/>
    <property type="match status" value="1"/>
</dbReference>
<dbReference type="SUPFAM" id="SSF52402">
    <property type="entry name" value="Adenine nucleotide alpha hydrolases-like"/>
    <property type="match status" value="1"/>
</dbReference>
<feature type="domain" description="Lysidine-tRNA(Ile) synthetase C-terminal" evidence="9">
    <location>
        <begin position="365"/>
        <end position="440"/>
    </location>
</feature>
<keyword evidence="2 8" id="KW-0963">Cytoplasm</keyword>
<organism evidence="10 11">
    <name type="scientific">Pedobacter flavus</name>
    <dbReference type="NCBI Taxonomy" id="3113906"/>
    <lineage>
        <taxon>Bacteria</taxon>
        <taxon>Pseudomonadati</taxon>
        <taxon>Bacteroidota</taxon>
        <taxon>Sphingobacteriia</taxon>
        <taxon>Sphingobacteriales</taxon>
        <taxon>Sphingobacteriaceae</taxon>
        <taxon>Pedobacter</taxon>
    </lineage>
</organism>
<evidence type="ECO:0000256" key="8">
    <source>
        <dbReference type="HAMAP-Rule" id="MF_01161"/>
    </source>
</evidence>
<dbReference type="HAMAP" id="MF_01161">
    <property type="entry name" value="tRNA_Ile_lys_synt"/>
    <property type="match status" value="1"/>
</dbReference>
<dbReference type="RefSeq" id="WP_330144995.1">
    <property type="nucleotide sequence ID" value="NZ_JAZDQU010000001.1"/>
</dbReference>
<dbReference type="PANTHER" id="PTHR43033:SF1">
    <property type="entry name" value="TRNA(ILE)-LYSIDINE SYNTHASE-RELATED"/>
    <property type="match status" value="1"/>
</dbReference>
<protein>
    <recommendedName>
        <fullName evidence="8">tRNA(Ile)-lysidine synthase</fullName>
        <ecNumber evidence="8">6.3.4.19</ecNumber>
    </recommendedName>
    <alternativeName>
        <fullName evidence="8">tRNA(Ile)-2-lysyl-cytidine synthase</fullName>
    </alternativeName>
    <alternativeName>
        <fullName evidence="8">tRNA(Ile)-lysidine synthetase</fullName>
    </alternativeName>
</protein>
<dbReference type="InterPro" id="IPR012094">
    <property type="entry name" value="tRNA_Ile_lys_synt"/>
</dbReference>
<dbReference type="GO" id="GO:0032267">
    <property type="term" value="F:tRNA(Ile)-lysidine synthase activity"/>
    <property type="evidence" value="ECO:0007669"/>
    <property type="project" value="UniProtKB-EC"/>
</dbReference>
<comment type="similarity">
    <text evidence="8">Belongs to the tRNA(Ile)-lysidine synthase family.</text>
</comment>
<keyword evidence="3 8" id="KW-0436">Ligase</keyword>
<comment type="catalytic activity">
    <reaction evidence="7 8">
        <text>cytidine(34) in tRNA(Ile2) + L-lysine + ATP = lysidine(34) in tRNA(Ile2) + AMP + diphosphate + H(+)</text>
        <dbReference type="Rhea" id="RHEA:43744"/>
        <dbReference type="Rhea" id="RHEA-COMP:10625"/>
        <dbReference type="Rhea" id="RHEA-COMP:10670"/>
        <dbReference type="ChEBI" id="CHEBI:15378"/>
        <dbReference type="ChEBI" id="CHEBI:30616"/>
        <dbReference type="ChEBI" id="CHEBI:32551"/>
        <dbReference type="ChEBI" id="CHEBI:33019"/>
        <dbReference type="ChEBI" id="CHEBI:82748"/>
        <dbReference type="ChEBI" id="CHEBI:83665"/>
        <dbReference type="ChEBI" id="CHEBI:456215"/>
        <dbReference type="EC" id="6.3.4.19"/>
    </reaction>
</comment>
<comment type="subcellular location">
    <subcellularLocation>
        <location evidence="1 8">Cytoplasm</location>
    </subcellularLocation>
</comment>
<evidence type="ECO:0000313" key="11">
    <source>
        <dbReference type="Proteomes" id="UP001337681"/>
    </source>
</evidence>
<dbReference type="InterPro" id="IPR011063">
    <property type="entry name" value="TilS/TtcA_N"/>
</dbReference>
<dbReference type="InterPro" id="IPR012796">
    <property type="entry name" value="Lysidine-tRNA-synth_C"/>
</dbReference>
<keyword evidence="4 8" id="KW-0819">tRNA processing</keyword>
<name>A0ABU7GYD8_9SPHI</name>
<dbReference type="EMBL" id="JAZDQU010000001">
    <property type="protein sequence ID" value="MEE1884077.1"/>
    <property type="molecule type" value="Genomic_DNA"/>
</dbReference>
<evidence type="ECO:0000256" key="7">
    <source>
        <dbReference type="ARBA" id="ARBA00048539"/>
    </source>
</evidence>
<reference evidence="10 11" key="1">
    <citation type="submission" date="2024-01" db="EMBL/GenBank/DDBJ databases">
        <title>Pedobacter sp. nov., isolated from oil-contaminated soil.</title>
        <authorList>
            <person name="Le N.T.T."/>
        </authorList>
    </citation>
    <scope>NUCLEOTIDE SEQUENCE [LARGE SCALE GENOMIC DNA]</scope>
    <source>
        <strain evidence="10 11">VNH31</strain>
    </source>
</reference>
<proteinExistence type="inferred from homology"/>
<dbReference type="Proteomes" id="UP001337681">
    <property type="component" value="Unassembled WGS sequence"/>
</dbReference>
<accession>A0ABU7GYD8</accession>
<evidence type="ECO:0000256" key="6">
    <source>
        <dbReference type="ARBA" id="ARBA00022840"/>
    </source>
</evidence>
<dbReference type="InterPro" id="IPR014729">
    <property type="entry name" value="Rossmann-like_a/b/a_fold"/>
</dbReference>
<comment type="domain">
    <text evidence="8">The N-terminal region contains the highly conserved SGGXDS motif, predicted to be a P-loop motif involved in ATP binding.</text>
</comment>
<evidence type="ECO:0000313" key="10">
    <source>
        <dbReference type="EMBL" id="MEE1884077.1"/>
    </source>
</evidence>
<evidence type="ECO:0000256" key="2">
    <source>
        <dbReference type="ARBA" id="ARBA00022490"/>
    </source>
</evidence>
<dbReference type="SMART" id="SM00977">
    <property type="entry name" value="TilS_C"/>
    <property type="match status" value="1"/>
</dbReference>
<evidence type="ECO:0000256" key="4">
    <source>
        <dbReference type="ARBA" id="ARBA00022694"/>
    </source>
</evidence>
<dbReference type="Gene3D" id="3.40.50.620">
    <property type="entry name" value="HUPs"/>
    <property type="match status" value="1"/>
</dbReference>
<dbReference type="Pfam" id="PF01171">
    <property type="entry name" value="ATP_bind_3"/>
    <property type="match status" value="1"/>
</dbReference>
<sequence length="450" mass="51829">MILSQFKDFIHQHQLINNDDKLLLAVSGGKDSVLMAHLFKKAGYNFAIAHCNFNLRGEESQRDASFVHLLSSTFDVPLHTKVFDTITYSKVHQISIQMAARDLRYAWFEELCEEYGFTKIAIAHHSNDTIETVLINLTRGTGIAGLHGILPKKGKLIRPLLFATSEEIEAEIEKENISFVEDSSNLTTKYARNKIRSLVIPVLKEINPNLEQTFLNNIERFSETEKILNKVVSEIRNKIFKLKDGIYYINKVHFKDLDPQKLLVTELLAPFNFSEGVVDLIIQNLEKPSGTSFYSPSHRLTFDRDNLLISKIMPELNPLIIWHSGIEEIDFLNGRMQVRLTDSLPLLEFKSELAYIDLDALVFPLIIRNWEHGDQFIPFGMNNYKKLSDFFIDQKLPVPEKERIPILVNGNGDIIWVAGLRQDNRYKVSKATKKVAIFEWKINESTKLFY</sequence>
<dbReference type="InterPro" id="IPR012795">
    <property type="entry name" value="tRNA_Ile_lys_synt_N"/>
</dbReference>
<evidence type="ECO:0000256" key="5">
    <source>
        <dbReference type="ARBA" id="ARBA00022741"/>
    </source>
</evidence>
<feature type="binding site" evidence="8">
    <location>
        <begin position="27"/>
        <end position="32"/>
    </location>
    <ligand>
        <name>ATP</name>
        <dbReference type="ChEBI" id="CHEBI:30616"/>
    </ligand>
</feature>
<dbReference type="SUPFAM" id="SSF56037">
    <property type="entry name" value="PheT/TilS domain"/>
    <property type="match status" value="1"/>
</dbReference>
<gene>
    <name evidence="8 10" type="primary">tilS</name>
    <name evidence="10" type="ORF">VRU49_01475</name>
</gene>
<dbReference type="NCBIfam" id="TIGR02433">
    <property type="entry name" value="lysidine_TilS_C"/>
    <property type="match status" value="1"/>
</dbReference>
<dbReference type="PANTHER" id="PTHR43033">
    <property type="entry name" value="TRNA(ILE)-LYSIDINE SYNTHASE-RELATED"/>
    <property type="match status" value="1"/>
</dbReference>
<dbReference type="EC" id="6.3.4.19" evidence="8"/>
<evidence type="ECO:0000256" key="3">
    <source>
        <dbReference type="ARBA" id="ARBA00022598"/>
    </source>
</evidence>
<comment type="function">
    <text evidence="8">Ligates lysine onto the cytidine present at position 34 of the AUA codon-specific tRNA(Ile) that contains the anticodon CAU, in an ATP-dependent manner. Cytidine is converted to lysidine, thus changing the amino acid specificity of the tRNA from methionine to isoleucine.</text>
</comment>
<evidence type="ECO:0000256" key="1">
    <source>
        <dbReference type="ARBA" id="ARBA00004496"/>
    </source>
</evidence>
<keyword evidence="6 8" id="KW-0067">ATP-binding</keyword>
<dbReference type="NCBIfam" id="TIGR02432">
    <property type="entry name" value="lysidine_TilS_N"/>
    <property type="match status" value="1"/>
</dbReference>
<dbReference type="Pfam" id="PF11734">
    <property type="entry name" value="TilS_C"/>
    <property type="match status" value="1"/>
</dbReference>
<keyword evidence="5 8" id="KW-0547">Nucleotide-binding</keyword>
<comment type="caution">
    <text evidence="10">The sequence shown here is derived from an EMBL/GenBank/DDBJ whole genome shotgun (WGS) entry which is preliminary data.</text>
</comment>